<dbReference type="InterPro" id="IPR036388">
    <property type="entry name" value="WH-like_DNA-bd_sf"/>
</dbReference>
<dbReference type="SUPFAM" id="SSF53697">
    <property type="entry name" value="SIS domain"/>
    <property type="match status" value="1"/>
</dbReference>
<reference evidence="6 7" key="1">
    <citation type="submission" date="2018-08" db="EMBL/GenBank/DDBJ databases">
        <title>A genome reference for cultivated species of the human gut microbiota.</title>
        <authorList>
            <person name="Zou Y."/>
            <person name="Xue W."/>
            <person name="Luo G."/>
        </authorList>
    </citation>
    <scope>NUCLEOTIDE SEQUENCE [LARGE SCALE GENOMIC DNA]</scope>
    <source>
        <strain evidence="6 7">OM02-6</strain>
    </source>
</reference>
<organism evidence="6 7">
    <name type="scientific">Thomasclavelia spiroformis</name>
    <dbReference type="NCBI Taxonomy" id="29348"/>
    <lineage>
        <taxon>Bacteria</taxon>
        <taxon>Bacillati</taxon>
        <taxon>Bacillota</taxon>
        <taxon>Erysipelotrichia</taxon>
        <taxon>Erysipelotrichales</taxon>
        <taxon>Coprobacillaceae</taxon>
        <taxon>Thomasclavelia</taxon>
    </lineage>
</organism>
<dbReference type="PROSITE" id="PS51464">
    <property type="entry name" value="SIS"/>
    <property type="match status" value="1"/>
</dbReference>
<dbReference type="GO" id="GO:0097367">
    <property type="term" value="F:carbohydrate derivative binding"/>
    <property type="evidence" value="ECO:0007669"/>
    <property type="project" value="InterPro"/>
</dbReference>
<dbReference type="Pfam" id="PF01380">
    <property type="entry name" value="SIS"/>
    <property type="match status" value="1"/>
</dbReference>
<gene>
    <name evidence="6" type="ORF">DXB31_05485</name>
</gene>
<keyword evidence="3" id="KW-0804">Transcription</keyword>
<dbReference type="PANTHER" id="PTHR30514">
    <property type="entry name" value="GLUCOKINASE"/>
    <property type="match status" value="1"/>
</dbReference>
<proteinExistence type="predicted"/>
<name>A0A3E5FQF5_9FIRM</name>
<keyword evidence="2" id="KW-0238">DNA-binding</keyword>
<sequence length="287" mass="32616">MINKAIFRIKMIYNILRPSEKKVADYILSFNDDYAKLSMTLISKEVSVSQPTIMRFVKAIGYNSFKEFKYELLKNQKSNNVDILYGYTLGKEELIKDIPSNIVARTITMLEDSLKSISIKNYENAIKAIHNSNHISIFAVENSLSVANDLMIKLIYLGKQVVLYDDGYLQSINASNLNSNNLAIGISYSGNSKETVDALKIAYEKGAFTIAIVNFENTMLTQYANIVLSTSNDQLMYGDAIFSRTVQTALVDMLYMGVIKSDYDYYTKQLDYNSKLISHRGYLKEEQ</sequence>
<dbReference type="InterPro" id="IPR009057">
    <property type="entry name" value="Homeodomain-like_sf"/>
</dbReference>
<dbReference type="CDD" id="cd05013">
    <property type="entry name" value="SIS_RpiR"/>
    <property type="match status" value="1"/>
</dbReference>
<evidence type="ECO:0000256" key="2">
    <source>
        <dbReference type="ARBA" id="ARBA00023125"/>
    </source>
</evidence>
<dbReference type="PANTHER" id="PTHR30514:SF1">
    <property type="entry name" value="HTH-TYPE TRANSCRIPTIONAL REGULATOR HEXR-RELATED"/>
    <property type="match status" value="1"/>
</dbReference>
<dbReference type="InterPro" id="IPR001347">
    <property type="entry name" value="SIS_dom"/>
</dbReference>
<comment type="caution">
    <text evidence="6">The sequence shown here is derived from an EMBL/GenBank/DDBJ whole genome shotgun (WGS) entry which is preliminary data.</text>
</comment>
<evidence type="ECO:0000313" key="7">
    <source>
        <dbReference type="Proteomes" id="UP000261087"/>
    </source>
</evidence>
<dbReference type="RefSeq" id="WP_004609859.1">
    <property type="nucleotide sequence ID" value="NZ_CABKNM010000006.1"/>
</dbReference>
<dbReference type="SUPFAM" id="SSF46689">
    <property type="entry name" value="Homeodomain-like"/>
    <property type="match status" value="1"/>
</dbReference>
<evidence type="ECO:0000256" key="3">
    <source>
        <dbReference type="ARBA" id="ARBA00023163"/>
    </source>
</evidence>
<dbReference type="Proteomes" id="UP000261087">
    <property type="component" value="Unassembled WGS sequence"/>
</dbReference>
<keyword evidence="1" id="KW-0805">Transcription regulation</keyword>
<evidence type="ECO:0000256" key="1">
    <source>
        <dbReference type="ARBA" id="ARBA00023015"/>
    </source>
</evidence>
<evidence type="ECO:0000259" key="5">
    <source>
        <dbReference type="PROSITE" id="PS51464"/>
    </source>
</evidence>
<dbReference type="PROSITE" id="PS51071">
    <property type="entry name" value="HTH_RPIR"/>
    <property type="match status" value="1"/>
</dbReference>
<dbReference type="Gene3D" id="3.40.50.10490">
    <property type="entry name" value="Glucose-6-phosphate isomerase like protein, domain 1"/>
    <property type="match status" value="1"/>
</dbReference>
<evidence type="ECO:0000259" key="4">
    <source>
        <dbReference type="PROSITE" id="PS51071"/>
    </source>
</evidence>
<dbReference type="Pfam" id="PF01418">
    <property type="entry name" value="HTH_6"/>
    <property type="match status" value="1"/>
</dbReference>
<dbReference type="GO" id="GO:0003700">
    <property type="term" value="F:DNA-binding transcription factor activity"/>
    <property type="evidence" value="ECO:0007669"/>
    <property type="project" value="InterPro"/>
</dbReference>
<feature type="domain" description="SIS" evidence="5">
    <location>
        <begin position="125"/>
        <end position="264"/>
    </location>
</feature>
<dbReference type="GeneID" id="94017331"/>
<accession>A0A3E5FQF5</accession>
<dbReference type="InterPro" id="IPR046348">
    <property type="entry name" value="SIS_dom_sf"/>
</dbReference>
<dbReference type="GO" id="GO:0003677">
    <property type="term" value="F:DNA binding"/>
    <property type="evidence" value="ECO:0007669"/>
    <property type="project" value="UniProtKB-KW"/>
</dbReference>
<dbReference type="EMBL" id="QSVF01000010">
    <property type="protein sequence ID" value="RGO10481.1"/>
    <property type="molecule type" value="Genomic_DNA"/>
</dbReference>
<dbReference type="AlphaFoldDB" id="A0A3E5FQF5"/>
<dbReference type="InterPro" id="IPR000281">
    <property type="entry name" value="HTH_RpiR"/>
</dbReference>
<dbReference type="GO" id="GO:1901135">
    <property type="term" value="P:carbohydrate derivative metabolic process"/>
    <property type="evidence" value="ECO:0007669"/>
    <property type="project" value="InterPro"/>
</dbReference>
<dbReference type="InterPro" id="IPR035472">
    <property type="entry name" value="RpiR-like_SIS"/>
</dbReference>
<dbReference type="InterPro" id="IPR047640">
    <property type="entry name" value="RpiR-like"/>
</dbReference>
<protein>
    <submittedName>
        <fullName evidence="6">MurR/RpiR family transcriptional regulator</fullName>
    </submittedName>
</protein>
<feature type="domain" description="HTH rpiR-type" evidence="4">
    <location>
        <begin position="3"/>
        <end position="79"/>
    </location>
</feature>
<dbReference type="Gene3D" id="1.10.10.10">
    <property type="entry name" value="Winged helix-like DNA-binding domain superfamily/Winged helix DNA-binding domain"/>
    <property type="match status" value="1"/>
</dbReference>
<evidence type="ECO:0000313" key="6">
    <source>
        <dbReference type="EMBL" id="RGO10481.1"/>
    </source>
</evidence>